<proteinExistence type="predicted"/>
<reference evidence="1 2" key="1">
    <citation type="journal article" date="2018" name="Front. Plant Sci.">
        <title>Red Clover (Trifolium pratense) and Zigzag Clover (T. medium) - A Picture of Genomic Similarities and Differences.</title>
        <authorList>
            <person name="Dluhosova J."/>
            <person name="Istvanek J."/>
            <person name="Nedelnik J."/>
            <person name="Repkova J."/>
        </authorList>
    </citation>
    <scope>NUCLEOTIDE SEQUENCE [LARGE SCALE GENOMIC DNA]</scope>
    <source>
        <strain evidence="2">cv. 10/8</strain>
        <tissue evidence="1">Leaf</tissue>
    </source>
</reference>
<evidence type="ECO:0008006" key="3">
    <source>
        <dbReference type="Google" id="ProtNLM"/>
    </source>
</evidence>
<dbReference type="AlphaFoldDB" id="A0A392Q7X7"/>
<dbReference type="EMBL" id="LXQA010114475">
    <property type="protein sequence ID" value="MCI19365.1"/>
    <property type="molecule type" value="Genomic_DNA"/>
</dbReference>
<accession>A0A392Q7X7</accession>
<protein>
    <recommendedName>
        <fullName evidence="3">DUF4283 domain protein</fullName>
    </recommendedName>
</protein>
<evidence type="ECO:0000313" key="1">
    <source>
        <dbReference type="EMBL" id="MCI19365.1"/>
    </source>
</evidence>
<dbReference type="Proteomes" id="UP000265520">
    <property type="component" value="Unassembled WGS sequence"/>
</dbReference>
<comment type="caution">
    <text evidence="1">The sequence shown here is derived from an EMBL/GenBank/DDBJ whole genome shotgun (WGS) entry which is preliminary data.</text>
</comment>
<keyword evidence="2" id="KW-1185">Reference proteome</keyword>
<feature type="non-terminal residue" evidence="1">
    <location>
        <position position="185"/>
    </location>
</feature>
<name>A0A392Q7X7_9FABA</name>
<sequence>MDLFRALAFKYGRFIEIDENTMQIKRCDVARVKIVTKKLKVIDSVMAVKVGDKRFEIRVIEETGDWSDGGGGLKVGSGWLDEQSSRASYGVESNCAVVEGCYSESGSDADVSTTCQVLLDIQTRGGDRSMAEGTLREVGYTEGEMSGNIPNLLGYSVDSLVNIESDKGEDALLETGEAEQVLEGE</sequence>
<evidence type="ECO:0000313" key="2">
    <source>
        <dbReference type="Proteomes" id="UP000265520"/>
    </source>
</evidence>
<organism evidence="1 2">
    <name type="scientific">Trifolium medium</name>
    <dbReference type="NCBI Taxonomy" id="97028"/>
    <lineage>
        <taxon>Eukaryota</taxon>
        <taxon>Viridiplantae</taxon>
        <taxon>Streptophyta</taxon>
        <taxon>Embryophyta</taxon>
        <taxon>Tracheophyta</taxon>
        <taxon>Spermatophyta</taxon>
        <taxon>Magnoliopsida</taxon>
        <taxon>eudicotyledons</taxon>
        <taxon>Gunneridae</taxon>
        <taxon>Pentapetalae</taxon>
        <taxon>rosids</taxon>
        <taxon>fabids</taxon>
        <taxon>Fabales</taxon>
        <taxon>Fabaceae</taxon>
        <taxon>Papilionoideae</taxon>
        <taxon>50 kb inversion clade</taxon>
        <taxon>NPAAA clade</taxon>
        <taxon>Hologalegina</taxon>
        <taxon>IRL clade</taxon>
        <taxon>Trifolieae</taxon>
        <taxon>Trifolium</taxon>
    </lineage>
</organism>